<dbReference type="SUPFAM" id="SSF161093">
    <property type="entry name" value="MgtE membrane domain-like"/>
    <property type="match status" value="1"/>
</dbReference>
<sequence length="182" mass="19929">MKNDNNFDSGISSNDSDVEIFIPDPLLDLKGNLEMTLASRLSAQANIGNMDKNSELRSMITGNIILTRLQAIVVGFLVALVSLTMGWVSQGHFNLRHTLVLFINISHFVVESCYLLLSFHINIKSIAASLDDLTTLGILASIGEFLFKIIGVGGNLLAVQASRLSTTFHQQGKPREIQDITQ</sequence>
<dbReference type="AlphaFoldDB" id="A0A818IFC8"/>
<proteinExistence type="predicted"/>
<keyword evidence="1" id="KW-0812">Transmembrane</keyword>
<accession>A0A818IFC8</accession>
<dbReference type="Gene3D" id="1.10.357.20">
    <property type="entry name" value="SLC41 divalent cation transporters, integral membrane domain"/>
    <property type="match status" value="1"/>
</dbReference>
<name>A0A818IFC8_9BILA</name>
<dbReference type="GO" id="GO:0008324">
    <property type="term" value="F:monoatomic cation transmembrane transporter activity"/>
    <property type="evidence" value="ECO:0007669"/>
    <property type="project" value="InterPro"/>
</dbReference>
<evidence type="ECO:0000256" key="1">
    <source>
        <dbReference type="SAM" id="Phobius"/>
    </source>
</evidence>
<gene>
    <name evidence="2" type="ORF">KXQ929_LOCUS1047</name>
</gene>
<evidence type="ECO:0000313" key="2">
    <source>
        <dbReference type="EMBL" id="CAF3519008.1"/>
    </source>
</evidence>
<feature type="transmembrane region" description="Helical" evidence="1">
    <location>
        <begin position="65"/>
        <end position="87"/>
    </location>
</feature>
<evidence type="ECO:0000313" key="3">
    <source>
        <dbReference type="Proteomes" id="UP000663868"/>
    </source>
</evidence>
<dbReference type="PANTHER" id="PTHR16228:SF7">
    <property type="entry name" value="SLC41A_MGTE INTEGRAL MEMBRANE DOMAIN-CONTAINING PROTEIN"/>
    <property type="match status" value="1"/>
</dbReference>
<keyword evidence="1" id="KW-1133">Transmembrane helix</keyword>
<organism evidence="2 3">
    <name type="scientific">Adineta steineri</name>
    <dbReference type="NCBI Taxonomy" id="433720"/>
    <lineage>
        <taxon>Eukaryota</taxon>
        <taxon>Metazoa</taxon>
        <taxon>Spiralia</taxon>
        <taxon>Gnathifera</taxon>
        <taxon>Rotifera</taxon>
        <taxon>Eurotatoria</taxon>
        <taxon>Bdelloidea</taxon>
        <taxon>Adinetida</taxon>
        <taxon>Adinetidae</taxon>
        <taxon>Adineta</taxon>
    </lineage>
</organism>
<reference evidence="2" key="1">
    <citation type="submission" date="2021-02" db="EMBL/GenBank/DDBJ databases">
        <authorList>
            <person name="Nowell W R."/>
        </authorList>
    </citation>
    <scope>NUCLEOTIDE SEQUENCE</scope>
</reference>
<comment type="caution">
    <text evidence="2">The sequence shown here is derived from an EMBL/GenBank/DDBJ whole genome shotgun (WGS) entry which is preliminary data.</text>
</comment>
<dbReference type="InterPro" id="IPR036739">
    <property type="entry name" value="SLC41_membr_dom_sf"/>
</dbReference>
<dbReference type="GO" id="GO:0005886">
    <property type="term" value="C:plasma membrane"/>
    <property type="evidence" value="ECO:0007669"/>
    <property type="project" value="TreeGrafter"/>
</dbReference>
<dbReference type="EMBL" id="CAJOBB010000027">
    <property type="protein sequence ID" value="CAF3519008.1"/>
    <property type="molecule type" value="Genomic_DNA"/>
</dbReference>
<feature type="transmembrane region" description="Helical" evidence="1">
    <location>
        <begin position="99"/>
        <end position="117"/>
    </location>
</feature>
<protein>
    <submittedName>
        <fullName evidence="2">Uncharacterized protein</fullName>
    </submittedName>
</protein>
<dbReference type="InterPro" id="IPR045349">
    <property type="entry name" value="SLC41A1-3"/>
</dbReference>
<dbReference type="PANTHER" id="PTHR16228">
    <property type="entry name" value="DIVALENT CATION TRANSPORTER SOLUTE CARRIER FAMILY 41"/>
    <property type="match status" value="1"/>
</dbReference>
<keyword evidence="1" id="KW-0472">Membrane</keyword>
<dbReference type="Proteomes" id="UP000663868">
    <property type="component" value="Unassembled WGS sequence"/>
</dbReference>